<keyword evidence="7 8" id="KW-0807">Transducer</keyword>
<dbReference type="Proteomes" id="UP000594262">
    <property type="component" value="Unplaced"/>
</dbReference>
<feature type="transmembrane region" description="Helical" evidence="9">
    <location>
        <begin position="306"/>
        <end position="323"/>
    </location>
</feature>
<dbReference type="PANTHER" id="PTHR24235">
    <property type="entry name" value="NEUROPEPTIDE Y RECEPTOR"/>
    <property type="match status" value="1"/>
</dbReference>
<dbReference type="InterPro" id="IPR000276">
    <property type="entry name" value="GPCR_Rhodpsn"/>
</dbReference>
<comment type="similarity">
    <text evidence="8">Belongs to the G-protein coupled receptor 1 family.</text>
</comment>
<dbReference type="RefSeq" id="XP_066912938.1">
    <property type="nucleotide sequence ID" value="XM_067056837.1"/>
</dbReference>
<dbReference type="Pfam" id="PF00001">
    <property type="entry name" value="7tm_1"/>
    <property type="match status" value="1"/>
</dbReference>
<organism evidence="12 13">
    <name type="scientific">Clytia hemisphaerica</name>
    <dbReference type="NCBI Taxonomy" id="252671"/>
    <lineage>
        <taxon>Eukaryota</taxon>
        <taxon>Metazoa</taxon>
        <taxon>Cnidaria</taxon>
        <taxon>Hydrozoa</taxon>
        <taxon>Hydroidolina</taxon>
        <taxon>Leptothecata</taxon>
        <taxon>Obeliida</taxon>
        <taxon>Clytiidae</taxon>
        <taxon>Clytia</taxon>
    </lineage>
</organism>
<evidence type="ECO:0000256" key="5">
    <source>
        <dbReference type="ARBA" id="ARBA00023136"/>
    </source>
</evidence>
<dbReference type="GO" id="GO:0005886">
    <property type="term" value="C:plasma membrane"/>
    <property type="evidence" value="ECO:0007669"/>
    <property type="project" value="TreeGrafter"/>
</dbReference>
<evidence type="ECO:0000313" key="13">
    <source>
        <dbReference type="Proteomes" id="UP000594262"/>
    </source>
</evidence>
<evidence type="ECO:0000256" key="9">
    <source>
        <dbReference type="SAM" id="Phobius"/>
    </source>
</evidence>
<feature type="domain" description="G-protein coupled receptors family 1 profile" evidence="11">
    <location>
        <begin position="114"/>
        <end position="323"/>
    </location>
</feature>
<reference evidence="12" key="1">
    <citation type="submission" date="2021-01" db="UniProtKB">
        <authorList>
            <consortium name="EnsemblMetazoa"/>
        </authorList>
    </citation>
    <scope>IDENTIFICATION</scope>
</reference>
<dbReference type="PANTHER" id="PTHR24235:SF13">
    <property type="entry name" value="G-PROTEIN COUPLED RECEPTORS FAMILY 1 PROFILE DOMAIN-CONTAINING PROTEIN"/>
    <property type="match status" value="1"/>
</dbReference>
<dbReference type="Gene3D" id="1.20.1070.10">
    <property type="entry name" value="Rhodopsin 7-helix transmembrane proteins"/>
    <property type="match status" value="1"/>
</dbReference>
<name>A0A7M5UVZ6_9CNID</name>
<proteinExistence type="inferred from homology"/>
<dbReference type="SUPFAM" id="SSF81321">
    <property type="entry name" value="Family A G protein-coupled receptor-like"/>
    <property type="match status" value="1"/>
</dbReference>
<dbReference type="OrthoDB" id="5959258at2759"/>
<comment type="subcellular location">
    <subcellularLocation>
        <location evidence="1">Membrane</location>
        <topology evidence="1">Multi-pass membrane protein</topology>
    </subcellularLocation>
</comment>
<keyword evidence="5 9" id="KW-0472">Membrane</keyword>
<feature type="chain" id="PRO_5029850412" description="G-protein coupled receptors family 1 profile domain-containing protein" evidence="10">
    <location>
        <begin position="27"/>
        <end position="370"/>
    </location>
</feature>
<dbReference type="GeneID" id="136800214"/>
<dbReference type="PROSITE" id="PS50262">
    <property type="entry name" value="G_PROTEIN_RECEP_F1_2"/>
    <property type="match status" value="1"/>
</dbReference>
<keyword evidence="10" id="KW-0732">Signal</keyword>
<accession>A0A7M5UVZ6</accession>
<dbReference type="GO" id="GO:0008188">
    <property type="term" value="F:neuropeptide receptor activity"/>
    <property type="evidence" value="ECO:0007669"/>
    <property type="project" value="TreeGrafter"/>
</dbReference>
<keyword evidence="3 9" id="KW-1133">Transmembrane helix</keyword>
<dbReference type="PROSITE" id="PS00237">
    <property type="entry name" value="G_PROTEIN_RECEP_F1_1"/>
    <property type="match status" value="1"/>
</dbReference>
<evidence type="ECO:0000256" key="6">
    <source>
        <dbReference type="ARBA" id="ARBA00023170"/>
    </source>
</evidence>
<keyword evidence="6 8" id="KW-0675">Receptor</keyword>
<feature type="transmembrane region" description="Helical" evidence="9">
    <location>
        <begin position="212"/>
        <end position="232"/>
    </location>
</feature>
<evidence type="ECO:0000256" key="3">
    <source>
        <dbReference type="ARBA" id="ARBA00022989"/>
    </source>
</evidence>
<feature type="transmembrane region" description="Helical" evidence="9">
    <location>
        <begin position="258"/>
        <end position="277"/>
    </location>
</feature>
<evidence type="ECO:0000313" key="12">
    <source>
        <dbReference type="EnsemblMetazoa" id="CLYHEMP005357.1"/>
    </source>
</evidence>
<evidence type="ECO:0000256" key="10">
    <source>
        <dbReference type="SAM" id="SignalP"/>
    </source>
</evidence>
<dbReference type="GO" id="GO:0043005">
    <property type="term" value="C:neuron projection"/>
    <property type="evidence" value="ECO:0007669"/>
    <property type="project" value="TreeGrafter"/>
</dbReference>
<keyword evidence="13" id="KW-1185">Reference proteome</keyword>
<evidence type="ECO:0000256" key="4">
    <source>
        <dbReference type="ARBA" id="ARBA00023040"/>
    </source>
</evidence>
<dbReference type="PRINTS" id="PR00237">
    <property type="entry name" value="GPCRRHODOPSN"/>
</dbReference>
<evidence type="ECO:0000256" key="2">
    <source>
        <dbReference type="ARBA" id="ARBA00022692"/>
    </source>
</evidence>
<dbReference type="AlphaFoldDB" id="A0A7M5UVZ6"/>
<feature type="transmembrane region" description="Helical" evidence="9">
    <location>
        <begin position="101"/>
        <end position="123"/>
    </location>
</feature>
<dbReference type="GO" id="GO:0042923">
    <property type="term" value="F:neuropeptide binding"/>
    <property type="evidence" value="ECO:0007669"/>
    <property type="project" value="TreeGrafter"/>
</dbReference>
<evidence type="ECO:0000259" key="11">
    <source>
        <dbReference type="PROSITE" id="PS50262"/>
    </source>
</evidence>
<sequence>MNGFVSTITIAVLLLTVICKSNQVSAKYQPPPITNLTINECQYQLSQFKNGGRKLTLTDACVVCQLDQTQCHCSKLPSLCKNVQMHNTEKWKRCDARWVRAIFNFIFGLMGITGNSLVVAVTIKFKKALSRCHLLIGGLALSDLVFSISQAIRYVPLFWTCQWLLSDNLCTLFPLIKDLSSNIAVGYILIIATERFSLIVCPHRKPLNNTAILAMCIVNVLLGILACIPKVLHMTYDPITGHCHSKWENPDLKLTYDYVLMIVYFLLPVVVIAYEHLQIVDRLQQQQDTINKAKITDRNLRRNQRITRLLLAIVVGYVLLVFPKKTGLHLESSYGNTNFEFRFHPHRAAPFLLSTVRISRGAKSNPLFVL</sequence>
<dbReference type="EnsemblMetazoa" id="CLYHEMT005357.1">
    <property type="protein sequence ID" value="CLYHEMP005357.1"/>
    <property type="gene ID" value="CLYHEMG005357"/>
</dbReference>
<keyword evidence="4 8" id="KW-0297">G-protein coupled receptor</keyword>
<evidence type="ECO:0000256" key="7">
    <source>
        <dbReference type="ARBA" id="ARBA00023224"/>
    </source>
</evidence>
<evidence type="ECO:0000256" key="8">
    <source>
        <dbReference type="RuleBase" id="RU000688"/>
    </source>
</evidence>
<dbReference type="InterPro" id="IPR017452">
    <property type="entry name" value="GPCR_Rhodpsn_7TM"/>
</dbReference>
<protein>
    <recommendedName>
        <fullName evidence="11">G-protein coupled receptors family 1 profile domain-containing protein</fullName>
    </recommendedName>
</protein>
<keyword evidence="2 8" id="KW-0812">Transmembrane</keyword>
<feature type="transmembrane region" description="Helical" evidence="9">
    <location>
        <begin position="179"/>
        <end position="200"/>
    </location>
</feature>
<feature type="signal peptide" evidence="10">
    <location>
        <begin position="1"/>
        <end position="26"/>
    </location>
</feature>
<evidence type="ECO:0000256" key="1">
    <source>
        <dbReference type="ARBA" id="ARBA00004141"/>
    </source>
</evidence>